<protein>
    <submittedName>
        <fullName evidence="3">IS630 family transposase</fullName>
    </submittedName>
</protein>
<sequence>MLAVRTVSAYLRRWGYTAKKPVRHAKKPDPEEVRHWLEHTYPALQKRAKQARAETHECDETGVVADHCSGYGYAKRGQRATMDVPDLHLGVNMVSSITNAGTLRLTMYPGTMTGERFIVFLGRLLRTTTGKIILIVDRLKVHQNAVAPEWVAAHSDRLEVVALPRRAPERNPDEYLNNDVKRAVAEDGLPDSKPALRDKLHHVMRKVGHLPKHVVSYFLQPCVLYADVEST</sequence>
<proteinExistence type="predicted"/>
<dbReference type="Proteomes" id="UP001272242">
    <property type="component" value="Unassembled WGS sequence"/>
</dbReference>
<dbReference type="Pfam" id="PF13358">
    <property type="entry name" value="DDE_3"/>
    <property type="match status" value="1"/>
</dbReference>
<comment type="caution">
    <text evidence="3">The sequence shown here is derived from an EMBL/GenBank/DDBJ whole genome shotgun (WGS) entry which is preliminary data.</text>
</comment>
<gene>
    <name evidence="3" type="ORF">R5W23_003490</name>
</gene>
<feature type="domain" description="Tc1-like transposase DDE" evidence="1">
    <location>
        <begin position="59"/>
        <end position="193"/>
    </location>
</feature>
<dbReference type="InterPro" id="IPR047655">
    <property type="entry name" value="Transpos_IS630-like"/>
</dbReference>
<organism evidence="3 4">
    <name type="scientific">Gemmata algarum</name>
    <dbReference type="NCBI Taxonomy" id="2975278"/>
    <lineage>
        <taxon>Bacteria</taxon>
        <taxon>Pseudomonadati</taxon>
        <taxon>Planctomycetota</taxon>
        <taxon>Planctomycetia</taxon>
        <taxon>Gemmatales</taxon>
        <taxon>Gemmataceae</taxon>
        <taxon>Gemmata</taxon>
    </lineage>
</organism>
<evidence type="ECO:0000313" key="3">
    <source>
        <dbReference type="EMBL" id="MDY3562044.1"/>
    </source>
</evidence>
<evidence type="ECO:0000313" key="4">
    <source>
        <dbReference type="Proteomes" id="UP001272242"/>
    </source>
</evidence>
<dbReference type="InterPro" id="IPR038717">
    <property type="entry name" value="Tc1-like_DDE_dom"/>
</dbReference>
<evidence type="ECO:0000259" key="1">
    <source>
        <dbReference type="Pfam" id="PF13358"/>
    </source>
</evidence>
<dbReference type="InterPro" id="IPR025959">
    <property type="entry name" value="Winged_HTH_dom"/>
</dbReference>
<name>A0ABU5F3G2_9BACT</name>
<feature type="domain" description="Winged helix-turn helix" evidence="2">
    <location>
        <begin position="3"/>
        <end position="39"/>
    </location>
</feature>
<dbReference type="RefSeq" id="WP_320688412.1">
    <property type="nucleotide sequence ID" value="NZ_JAXBLV010000206.1"/>
</dbReference>
<accession>A0ABU5F3G2</accession>
<dbReference type="Gene3D" id="3.30.420.10">
    <property type="entry name" value="Ribonuclease H-like superfamily/Ribonuclease H"/>
    <property type="match status" value="1"/>
</dbReference>
<dbReference type="NCBIfam" id="NF033545">
    <property type="entry name" value="transpos_IS630"/>
    <property type="match status" value="1"/>
</dbReference>
<dbReference type="InterPro" id="IPR036397">
    <property type="entry name" value="RNaseH_sf"/>
</dbReference>
<reference evidence="4" key="1">
    <citation type="journal article" date="2023" name="Mar. Drugs">
        <title>Gemmata algarum, a Novel Planctomycete Isolated from an Algal Mat, Displays Antimicrobial Activity.</title>
        <authorList>
            <person name="Kumar G."/>
            <person name="Kallscheuer N."/>
            <person name="Kashif M."/>
            <person name="Ahamad S."/>
            <person name="Jagadeeshwari U."/>
            <person name="Pannikurungottu S."/>
            <person name="Haufschild T."/>
            <person name="Kabuu M."/>
            <person name="Sasikala C."/>
            <person name="Jogler C."/>
            <person name="Ramana C."/>
        </authorList>
    </citation>
    <scope>NUCLEOTIDE SEQUENCE [LARGE SCALE GENOMIC DNA]</scope>
    <source>
        <strain evidence="4">JC673</strain>
    </source>
</reference>
<evidence type="ECO:0000259" key="2">
    <source>
        <dbReference type="Pfam" id="PF13592"/>
    </source>
</evidence>
<dbReference type="Pfam" id="PF13592">
    <property type="entry name" value="HTH_33"/>
    <property type="match status" value="1"/>
</dbReference>
<dbReference type="EMBL" id="JAXBLV010000206">
    <property type="protein sequence ID" value="MDY3562044.1"/>
    <property type="molecule type" value="Genomic_DNA"/>
</dbReference>
<keyword evidence="4" id="KW-1185">Reference proteome</keyword>